<keyword evidence="3" id="KW-1185">Reference proteome</keyword>
<keyword evidence="1" id="KW-0472">Membrane</keyword>
<dbReference type="AlphaFoldDB" id="A0A2A9E9G5"/>
<protein>
    <recommendedName>
        <fullName evidence="4">FAR-17a/AIG1-like protein</fullName>
    </recommendedName>
</protein>
<gene>
    <name evidence="2" type="ORF">ATL42_2810</name>
</gene>
<evidence type="ECO:0000313" key="2">
    <source>
        <dbReference type="EMBL" id="PFG34879.1"/>
    </source>
</evidence>
<feature type="transmembrane region" description="Helical" evidence="1">
    <location>
        <begin position="162"/>
        <end position="182"/>
    </location>
</feature>
<dbReference type="Proteomes" id="UP000225548">
    <property type="component" value="Unassembled WGS sequence"/>
</dbReference>
<dbReference type="EMBL" id="PDJG01000001">
    <property type="protein sequence ID" value="PFG34879.1"/>
    <property type="molecule type" value="Genomic_DNA"/>
</dbReference>
<evidence type="ECO:0008006" key="4">
    <source>
        <dbReference type="Google" id="ProtNLM"/>
    </source>
</evidence>
<sequence>MPEDLRAPTPLATDDPTDLLAQRTRRARWAHALVAVLALTGVIMELTIAAVDGPGEAGSMTERLVRLLSYFTILSNITIGVVSIVAAVDPRRDGLGFRVAHLDGLLCIAVTGIVYNTLLRGVAALSQAGAFSNFLLHVAAPLAAVIVWVVVGPRPRIDTRTVLLSVVAPILWLVYTFVRGSIVDWYPYPFLDVIEIGLGSALLNAGIIAVLFLALALGLRWVDGRLRPAP</sequence>
<feature type="transmembrane region" description="Helical" evidence="1">
    <location>
        <begin position="130"/>
        <end position="150"/>
    </location>
</feature>
<keyword evidence="1" id="KW-1133">Transmembrane helix</keyword>
<proteinExistence type="predicted"/>
<feature type="transmembrane region" description="Helical" evidence="1">
    <location>
        <begin position="202"/>
        <end position="222"/>
    </location>
</feature>
<name>A0A2A9E9G5_9MICO</name>
<evidence type="ECO:0000256" key="1">
    <source>
        <dbReference type="SAM" id="Phobius"/>
    </source>
</evidence>
<dbReference type="NCBIfam" id="NF038065">
    <property type="entry name" value="Pr6Pr"/>
    <property type="match status" value="1"/>
</dbReference>
<evidence type="ECO:0000313" key="3">
    <source>
        <dbReference type="Proteomes" id="UP000225548"/>
    </source>
</evidence>
<dbReference type="RefSeq" id="WP_169925442.1">
    <property type="nucleotide sequence ID" value="NZ_PDJG01000001.1"/>
</dbReference>
<feature type="transmembrane region" description="Helical" evidence="1">
    <location>
        <begin position="68"/>
        <end position="88"/>
    </location>
</feature>
<comment type="caution">
    <text evidence="2">The sequence shown here is derived from an EMBL/GenBank/DDBJ whole genome shotgun (WGS) entry which is preliminary data.</text>
</comment>
<feature type="transmembrane region" description="Helical" evidence="1">
    <location>
        <begin position="100"/>
        <end position="118"/>
    </location>
</feature>
<keyword evidence="1" id="KW-0812">Transmembrane</keyword>
<organism evidence="2 3">
    <name type="scientific">Sanguibacter antarcticus</name>
    <dbReference type="NCBI Taxonomy" id="372484"/>
    <lineage>
        <taxon>Bacteria</taxon>
        <taxon>Bacillati</taxon>
        <taxon>Actinomycetota</taxon>
        <taxon>Actinomycetes</taxon>
        <taxon>Micrococcales</taxon>
        <taxon>Sanguibacteraceae</taxon>
        <taxon>Sanguibacter</taxon>
    </lineage>
</organism>
<accession>A0A2A9E9G5</accession>
<reference evidence="2 3" key="1">
    <citation type="submission" date="2017-10" db="EMBL/GenBank/DDBJ databases">
        <title>Sequencing the genomes of 1000 actinobacteria strains.</title>
        <authorList>
            <person name="Klenk H.-P."/>
        </authorList>
    </citation>
    <scope>NUCLEOTIDE SEQUENCE [LARGE SCALE GENOMIC DNA]</scope>
    <source>
        <strain evidence="2 3">DSM 18966</strain>
    </source>
</reference>
<dbReference type="InterPro" id="IPR049713">
    <property type="entry name" value="Pr6Pr-like"/>
</dbReference>
<feature type="transmembrane region" description="Helical" evidence="1">
    <location>
        <begin position="29"/>
        <end position="48"/>
    </location>
</feature>